<name>A0A922ALQ2_CARIL</name>
<dbReference type="EMBL" id="CM031837">
    <property type="protein sequence ID" value="KAG6681647.1"/>
    <property type="molecule type" value="Genomic_DNA"/>
</dbReference>
<dbReference type="Proteomes" id="UP000811246">
    <property type="component" value="Chromosome 13"/>
</dbReference>
<gene>
    <name evidence="1" type="ORF">I3842_13G103500</name>
</gene>
<evidence type="ECO:0000313" key="2">
    <source>
        <dbReference type="Proteomes" id="UP000811246"/>
    </source>
</evidence>
<accession>A0A922ALQ2</accession>
<proteinExistence type="predicted"/>
<sequence length="70" mass="8172">MKFMYMTCVNTSEFVILFNQGARVMTNLFLACARNLRTGKLATFARREATSRLYFQVFKHAHVLYAVFPQ</sequence>
<protein>
    <submittedName>
        <fullName evidence="1">Uncharacterized protein</fullName>
    </submittedName>
</protein>
<organism evidence="1 2">
    <name type="scientific">Carya illinoinensis</name>
    <name type="common">Pecan</name>
    <dbReference type="NCBI Taxonomy" id="32201"/>
    <lineage>
        <taxon>Eukaryota</taxon>
        <taxon>Viridiplantae</taxon>
        <taxon>Streptophyta</taxon>
        <taxon>Embryophyta</taxon>
        <taxon>Tracheophyta</taxon>
        <taxon>Spermatophyta</taxon>
        <taxon>Magnoliopsida</taxon>
        <taxon>eudicotyledons</taxon>
        <taxon>Gunneridae</taxon>
        <taxon>Pentapetalae</taxon>
        <taxon>rosids</taxon>
        <taxon>fabids</taxon>
        <taxon>Fagales</taxon>
        <taxon>Juglandaceae</taxon>
        <taxon>Carya</taxon>
    </lineage>
</organism>
<reference evidence="1" key="1">
    <citation type="submission" date="2021-01" db="EMBL/GenBank/DDBJ databases">
        <authorList>
            <person name="Lovell J.T."/>
            <person name="Bentley N."/>
            <person name="Bhattarai G."/>
            <person name="Jenkins J.W."/>
            <person name="Sreedasyam A."/>
            <person name="Alarcon Y."/>
            <person name="Bock C."/>
            <person name="Boston L."/>
            <person name="Carlson J."/>
            <person name="Cervantes K."/>
            <person name="Clermont K."/>
            <person name="Krom N."/>
            <person name="Kubenka K."/>
            <person name="Mamidi S."/>
            <person name="Mattison C."/>
            <person name="Monteros M."/>
            <person name="Pisani C."/>
            <person name="Plott C."/>
            <person name="Rajasekar S."/>
            <person name="Rhein H.S."/>
            <person name="Rohla C."/>
            <person name="Song M."/>
            <person name="Hilaire R.S."/>
            <person name="Shu S."/>
            <person name="Wells L."/>
            <person name="Wang X."/>
            <person name="Webber J."/>
            <person name="Heerema R.J."/>
            <person name="Klein P."/>
            <person name="Conner P."/>
            <person name="Grauke L."/>
            <person name="Grimwood J."/>
            <person name="Schmutz J."/>
            <person name="Randall J.J."/>
        </authorList>
    </citation>
    <scope>NUCLEOTIDE SEQUENCE</scope>
    <source>
        <tissue evidence="1">Leaf</tissue>
    </source>
</reference>
<evidence type="ECO:0000313" key="1">
    <source>
        <dbReference type="EMBL" id="KAG6681646.1"/>
    </source>
</evidence>
<comment type="caution">
    <text evidence="1">The sequence shown here is derived from an EMBL/GenBank/DDBJ whole genome shotgun (WGS) entry which is preliminary data.</text>
</comment>
<dbReference type="AlphaFoldDB" id="A0A922ALQ2"/>
<dbReference type="EMBL" id="CM031837">
    <property type="protein sequence ID" value="KAG6681646.1"/>
    <property type="molecule type" value="Genomic_DNA"/>
</dbReference>